<evidence type="ECO:0000313" key="1">
    <source>
        <dbReference type="EMBL" id="JAH43457.1"/>
    </source>
</evidence>
<sequence>MPLQHWLPDFLFSILFNYFNTNVHFRSVIFCMGPLQSPSQQPCDTVC</sequence>
<accession>A0A0E9SQD7</accession>
<dbReference type="EMBL" id="GBXM01065120">
    <property type="protein sequence ID" value="JAH43457.1"/>
    <property type="molecule type" value="Transcribed_RNA"/>
</dbReference>
<organism evidence="1">
    <name type="scientific">Anguilla anguilla</name>
    <name type="common">European freshwater eel</name>
    <name type="synonym">Muraena anguilla</name>
    <dbReference type="NCBI Taxonomy" id="7936"/>
    <lineage>
        <taxon>Eukaryota</taxon>
        <taxon>Metazoa</taxon>
        <taxon>Chordata</taxon>
        <taxon>Craniata</taxon>
        <taxon>Vertebrata</taxon>
        <taxon>Euteleostomi</taxon>
        <taxon>Actinopterygii</taxon>
        <taxon>Neopterygii</taxon>
        <taxon>Teleostei</taxon>
        <taxon>Anguilliformes</taxon>
        <taxon>Anguillidae</taxon>
        <taxon>Anguilla</taxon>
    </lineage>
</organism>
<reference evidence="1" key="2">
    <citation type="journal article" date="2015" name="Fish Shellfish Immunol.">
        <title>Early steps in the European eel (Anguilla anguilla)-Vibrio vulnificus interaction in the gills: Role of the RtxA13 toxin.</title>
        <authorList>
            <person name="Callol A."/>
            <person name="Pajuelo D."/>
            <person name="Ebbesson L."/>
            <person name="Teles M."/>
            <person name="MacKenzie S."/>
            <person name="Amaro C."/>
        </authorList>
    </citation>
    <scope>NUCLEOTIDE SEQUENCE</scope>
</reference>
<dbReference type="AlphaFoldDB" id="A0A0E9SQD7"/>
<proteinExistence type="predicted"/>
<protein>
    <submittedName>
        <fullName evidence="1">Uncharacterized protein</fullName>
    </submittedName>
</protein>
<name>A0A0E9SQD7_ANGAN</name>
<reference evidence="1" key="1">
    <citation type="submission" date="2014-11" db="EMBL/GenBank/DDBJ databases">
        <authorList>
            <person name="Amaro Gonzalez C."/>
        </authorList>
    </citation>
    <scope>NUCLEOTIDE SEQUENCE</scope>
</reference>